<dbReference type="InterPro" id="IPR027417">
    <property type="entry name" value="P-loop_NTPase"/>
</dbReference>
<name>A0ABV2PX34_9GAMM</name>
<evidence type="ECO:0000256" key="2">
    <source>
        <dbReference type="ARBA" id="ARBA00022803"/>
    </source>
</evidence>
<dbReference type="Gene3D" id="1.25.40.10">
    <property type="entry name" value="Tetratricopeptide repeat domain"/>
    <property type="match status" value="2"/>
</dbReference>
<accession>A0ABV2PX34</accession>
<dbReference type="SUPFAM" id="SSF52540">
    <property type="entry name" value="P-loop containing nucleoside triphosphate hydrolases"/>
    <property type="match status" value="1"/>
</dbReference>
<sequence>MTHRLSEKQGRRFLAPIPSRKLASCNRGKPGSEMGASQIHPLLRDRAAGLSPEAVRLLDEASGAMADGELVRAEAALAAVLALAPDAVEALRLSGQLQQLRGNYAQAVAILRRALAKDPRDALAHISLGVALQSQGENEAALSALQRACELAPDFAPAWFNLGRMFQLQGRPAGAITALHRALDIDPDHLAARLVLASAQTGLGAEAPAAANYREVLRRQSGHPEAWSGLAGLDTERFGKDDVAQLQRALQMPQPAPLARIRLGFALARALEDQADYHAAFRALRKANAWRRRQLNWNAAGMRARADAMLAAFAEPLAGAADAALGEQVIFLMALPHAGVGLTRQILAAHPYVGGVDESPDLQRVIGDESARRGQPLLQWVGSATPADWARLGQDYLARTGHWRRGLPRFIDANRLNWRVVGVALAMLPGARVVHCRRDALETCFACYRQLFASGHDFSYDLDDIASYWRDHERLGRHWQRLFPQRFLEHDYEALLADPETQVRRLLAFCGLEVDPACLGFQHEPTQARTALRTRQPWLREPALAARYGAELDRLRLLLGVR</sequence>
<keyword evidence="1" id="KW-0677">Repeat</keyword>
<dbReference type="InterPro" id="IPR019734">
    <property type="entry name" value="TPR_rpt"/>
</dbReference>
<dbReference type="InterPro" id="IPR011990">
    <property type="entry name" value="TPR-like_helical_dom_sf"/>
</dbReference>
<dbReference type="Proteomes" id="UP001549251">
    <property type="component" value="Unassembled WGS sequence"/>
</dbReference>
<evidence type="ECO:0000313" key="5">
    <source>
        <dbReference type="Proteomes" id="UP001549251"/>
    </source>
</evidence>
<feature type="repeat" description="TPR" evidence="3">
    <location>
        <begin position="122"/>
        <end position="155"/>
    </location>
</feature>
<dbReference type="InterPro" id="IPR051012">
    <property type="entry name" value="CellSynth/LPSAsmb/PSIAsmb"/>
</dbReference>
<dbReference type="SUPFAM" id="SSF48452">
    <property type="entry name" value="TPR-like"/>
    <property type="match status" value="1"/>
</dbReference>
<feature type="repeat" description="TPR" evidence="3">
    <location>
        <begin position="88"/>
        <end position="121"/>
    </location>
</feature>
<dbReference type="Pfam" id="PF14559">
    <property type="entry name" value="TPR_19"/>
    <property type="match status" value="1"/>
</dbReference>
<organism evidence="4 5">
    <name type="scientific">Rhodanobacter soli</name>
    <dbReference type="NCBI Taxonomy" id="590609"/>
    <lineage>
        <taxon>Bacteria</taxon>
        <taxon>Pseudomonadati</taxon>
        <taxon>Pseudomonadota</taxon>
        <taxon>Gammaproteobacteria</taxon>
        <taxon>Lysobacterales</taxon>
        <taxon>Rhodanobacteraceae</taxon>
        <taxon>Rhodanobacter</taxon>
    </lineage>
</organism>
<dbReference type="PROSITE" id="PS50005">
    <property type="entry name" value="TPR"/>
    <property type="match status" value="3"/>
</dbReference>
<proteinExistence type="predicted"/>
<feature type="repeat" description="TPR" evidence="3">
    <location>
        <begin position="156"/>
        <end position="189"/>
    </location>
</feature>
<dbReference type="Pfam" id="PF13469">
    <property type="entry name" value="Sulfotransfer_3"/>
    <property type="match status" value="1"/>
</dbReference>
<evidence type="ECO:0000256" key="3">
    <source>
        <dbReference type="PROSITE-ProRule" id="PRU00339"/>
    </source>
</evidence>
<reference evidence="4 5" key="1">
    <citation type="submission" date="2024-06" db="EMBL/GenBank/DDBJ databases">
        <title>Sorghum-associated microbial communities from plants grown in Nebraska, USA.</title>
        <authorList>
            <person name="Schachtman D."/>
        </authorList>
    </citation>
    <scope>NUCLEOTIDE SEQUENCE [LARGE SCALE GENOMIC DNA]</scope>
    <source>
        <strain evidence="4 5">1757</strain>
    </source>
</reference>
<keyword evidence="2 3" id="KW-0802">TPR repeat</keyword>
<dbReference type="EMBL" id="JBEPSD010000001">
    <property type="protein sequence ID" value="MET4569610.1"/>
    <property type="molecule type" value="Genomic_DNA"/>
</dbReference>
<dbReference type="PANTHER" id="PTHR45586:SF1">
    <property type="entry name" value="LIPOPOLYSACCHARIDE ASSEMBLY PROTEIN B"/>
    <property type="match status" value="1"/>
</dbReference>
<dbReference type="Pfam" id="PF13432">
    <property type="entry name" value="TPR_16"/>
    <property type="match status" value="1"/>
</dbReference>
<evidence type="ECO:0000313" key="4">
    <source>
        <dbReference type="EMBL" id="MET4569610.1"/>
    </source>
</evidence>
<comment type="caution">
    <text evidence="4">The sequence shown here is derived from an EMBL/GenBank/DDBJ whole genome shotgun (WGS) entry which is preliminary data.</text>
</comment>
<evidence type="ECO:0000256" key="1">
    <source>
        <dbReference type="ARBA" id="ARBA00022737"/>
    </source>
</evidence>
<dbReference type="Gene3D" id="3.40.50.300">
    <property type="entry name" value="P-loop containing nucleotide triphosphate hydrolases"/>
    <property type="match status" value="1"/>
</dbReference>
<keyword evidence="5" id="KW-1185">Reference proteome</keyword>
<dbReference type="SMART" id="SM00028">
    <property type="entry name" value="TPR"/>
    <property type="match status" value="4"/>
</dbReference>
<dbReference type="PANTHER" id="PTHR45586">
    <property type="entry name" value="TPR REPEAT-CONTAINING PROTEIN PA4667"/>
    <property type="match status" value="1"/>
</dbReference>
<protein>
    <submittedName>
        <fullName evidence="4">Tetratricopeptide (TPR) repeat protein</fullName>
    </submittedName>
</protein>
<gene>
    <name evidence="4" type="ORF">ABIE04_001937</name>
</gene>